<proteinExistence type="predicted"/>
<accession>A0ABQ7MWK5</accession>
<evidence type="ECO:0000313" key="2">
    <source>
        <dbReference type="Proteomes" id="UP000823674"/>
    </source>
</evidence>
<comment type="caution">
    <text evidence="1">The sequence shown here is derived from an EMBL/GenBank/DDBJ whole genome shotgun (WGS) entry which is preliminary data.</text>
</comment>
<keyword evidence="2" id="KW-1185">Reference proteome</keyword>
<name>A0ABQ7MWK5_BRACM</name>
<evidence type="ECO:0000313" key="1">
    <source>
        <dbReference type="EMBL" id="KAG5403083.1"/>
    </source>
</evidence>
<protein>
    <submittedName>
        <fullName evidence="1">Uncharacterized protein</fullName>
    </submittedName>
</protein>
<gene>
    <name evidence="1" type="primary">A03g500730.1_BraROA</name>
    <name evidence="1" type="ORF">IGI04_009202</name>
</gene>
<organism evidence="1 2">
    <name type="scientific">Brassica rapa subsp. trilocularis</name>
    <dbReference type="NCBI Taxonomy" id="1813537"/>
    <lineage>
        <taxon>Eukaryota</taxon>
        <taxon>Viridiplantae</taxon>
        <taxon>Streptophyta</taxon>
        <taxon>Embryophyta</taxon>
        <taxon>Tracheophyta</taxon>
        <taxon>Spermatophyta</taxon>
        <taxon>Magnoliopsida</taxon>
        <taxon>eudicotyledons</taxon>
        <taxon>Gunneridae</taxon>
        <taxon>Pentapetalae</taxon>
        <taxon>rosids</taxon>
        <taxon>malvids</taxon>
        <taxon>Brassicales</taxon>
        <taxon>Brassicaceae</taxon>
        <taxon>Brassiceae</taxon>
        <taxon>Brassica</taxon>
    </lineage>
</organism>
<dbReference type="EMBL" id="JADBGQ010000003">
    <property type="protein sequence ID" value="KAG5403083.1"/>
    <property type="molecule type" value="Genomic_DNA"/>
</dbReference>
<sequence length="176" mass="20982">MTSLFHLVFKRYQFNRRLQFTSHSFSEPRLYKLDNRYHLLQESSLFTELLIESMVQVCNVLSFFHLSSLNPYFPESQNRFQHKPCSFYKRCDQKQRLELHIHHGKYITMKSTQRQVKATKYDVENNNGTGNSAFMSLSDNPLATVVRFISINLLRFHSLTYLNVSVIRSLFEWLVM</sequence>
<dbReference type="Proteomes" id="UP000823674">
    <property type="component" value="Chromosome A03"/>
</dbReference>
<reference evidence="1 2" key="1">
    <citation type="submission" date="2021-03" db="EMBL/GenBank/DDBJ databases">
        <authorList>
            <person name="King G.J."/>
            <person name="Bancroft I."/>
            <person name="Baten A."/>
            <person name="Bloomfield J."/>
            <person name="Borpatragohain P."/>
            <person name="He Z."/>
            <person name="Irish N."/>
            <person name="Irwin J."/>
            <person name="Liu K."/>
            <person name="Mauleon R.P."/>
            <person name="Moore J."/>
            <person name="Morris R."/>
            <person name="Ostergaard L."/>
            <person name="Wang B."/>
            <person name="Wells R."/>
        </authorList>
    </citation>
    <scope>NUCLEOTIDE SEQUENCE [LARGE SCALE GENOMIC DNA]</scope>
    <source>
        <strain evidence="1">R-o-18</strain>
        <tissue evidence="1">Leaf</tissue>
    </source>
</reference>